<protein>
    <submittedName>
        <fullName evidence="1">Uncharacterized protein</fullName>
    </submittedName>
</protein>
<dbReference type="AlphaFoldDB" id="A0AAX2F5T8"/>
<reference evidence="1 2" key="1">
    <citation type="submission" date="2016-11" db="EMBL/GenBank/DDBJ databases">
        <authorList>
            <person name="Varghese N."/>
            <person name="Submissions S."/>
        </authorList>
    </citation>
    <scope>NUCLEOTIDE SEQUENCE [LARGE SCALE GENOMIC DNA]</scope>
    <source>
        <strain evidence="1 2">DSM 22613</strain>
    </source>
</reference>
<comment type="caution">
    <text evidence="1">The sequence shown here is derived from an EMBL/GenBank/DDBJ whole genome shotgun (WGS) entry which is preliminary data.</text>
</comment>
<evidence type="ECO:0000313" key="1">
    <source>
        <dbReference type="EMBL" id="SHF99902.1"/>
    </source>
</evidence>
<dbReference type="EMBL" id="FQWA01000025">
    <property type="protein sequence ID" value="SHF99902.1"/>
    <property type="molecule type" value="Genomic_DNA"/>
</dbReference>
<accession>A0AAX2F5T8</accession>
<evidence type="ECO:0000313" key="2">
    <source>
        <dbReference type="Proteomes" id="UP000184105"/>
    </source>
</evidence>
<proteinExistence type="predicted"/>
<sequence length="271" mass="30272">MNKILFSEGGQPLYIDDIKTLQENPANQMSALLQALGANTSVFLLDRFQGELKKIDQSAATTTFQTKKNWLVLDGVIHEIKETTLVAHSWNDPLYVGVRKSNSDVRTFEDGQEHACRETAEAFLSFEKTEGAFNVFELKTLFDLIGPKMKVESQEWKEEDDAFSHPVNGYHGTIRNKRGPGFLIKKISLESDNTEWTDGPGVVFKYPTTRVPVPPIFSESFLVGVKNKDGQRQIVCIMQADGEGKIVGTLGDSSLPAPMNCTIETYFFIPT</sequence>
<organism evidence="1 2">
    <name type="scientific">Prevotella scopos JCM 17725</name>
    <dbReference type="NCBI Taxonomy" id="1236518"/>
    <lineage>
        <taxon>Bacteria</taxon>
        <taxon>Pseudomonadati</taxon>
        <taxon>Bacteroidota</taxon>
        <taxon>Bacteroidia</taxon>
        <taxon>Bacteroidales</taxon>
        <taxon>Prevotellaceae</taxon>
        <taxon>Prevotella</taxon>
    </lineage>
</organism>
<gene>
    <name evidence="1" type="ORF">SAMN05444364_12518</name>
</gene>
<dbReference type="RefSeq" id="WP_025838444.1">
    <property type="nucleotide sequence ID" value="NZ_BAKP01000020.1"/>
</dbReference>
<keyword evidence="2" id="KW-1185">Reference proteome</keyword>
<dbReference type="Proteomes" id="UP000184105">
    <property type="component" value="Unassembled WGS sequence"/>
</dbReference>
<name>A0AAX2F5T8_9BACT</name>